<evidence type="ECO:0000313" key="2">
    <source>
        <dbReference type="EMBL" id="SEO83536.1"/>
    </source>
</evidence>
<protein>
    <submittedName>
        <fullName evidence="2">Uncharacterized protein</fullName>
    </submittedName>
</protein>
<dbReference type="AlphaFoldDB" id="A0A1H8SYH2"/>
<evidence type="ECO:0000256" key="1">
    <source>
        <dbReference type="SAM" id="MobiDB-lite"/>
    </source>
</evidence>
<accession>A0A1H8SYH2</accession>
<feature type="region of interest" description="Disordered" evidence="1">
    <location>
        <begin position="97"/>
        <end position="128"/>
    </location>
</feature>
<dbReference type="Proteomes" id="UP000181951">
    <property type="component" value="Unassembled WGS sequence"/>
</dbReference>
<name>A0A1H8SYH2_9ACTN</name>
<dbReference type="OrthoDB" id="4203229at2"/>
<reference evidence="2 3" key="1">
    <citation type="submission" date="2016-10" db="EMBL/GenBank/DDBJ databases">
        <authorList>
            <person name="de Groot N.N."/>
        </authorList>
    </citation>
    <scope>NUCLEOTIDE SEQUENCE [LARGE SCALE GENOMIC DNA]</scope>
    <source>
        <strain evidence="2 3">CGMCC 4.2026</strain>
    </source>
</reference>
<dbReference type="EMBL" id="FODD01000046">
    <property type="protein sequence ID" value="SEO83536.1"/>
    <property type="molecule type" value="Genomic_DNA"/>
</dbReference>
<gene>
    <name evidence="2" type="ORF">SAMN05216267_104650</name>
</gene>
<evidence type="ECO:0000313" key="3">
    <source>
        <dbReference type="Proteomes" id="UP000181951"/>
    </source>
</evidence>
<sequence>MSAIEPLMGPESYKSFVISQPLATHWRPATCEEVNCADHANGWKVRVEGLPAQMLHDARTSGRRYSELPVAEGETWLIFEAGQPCFRASQHRAPLSRPPLYLVRDGDHRGNPRGTRARLHQRPESWRDDFAEHQQTLADAQQRG</sequence>
<keyword evidence="3" id="KW-1185">Reference proteome</keyword>
<dbReference type="STRING" id="310780.SAMN05216267_104650"/>
<proteinExistence type="predicted"/>
<dbReference type="RefSeq" id="WP_069462409.1">
    <property type="nucleotide sequence ID" value="NZ_FODD01000046.1"/>
</dbReference>
<organism evidence="2 3">
    <name type="scientific">Actinacidiphila rubida</name>
    <dbReference type="NCBI Taxonomy" id="310780"/>
    <lineage>
        <taxon>Bacteria</taxon>
        <taxon>Bacillati</taxon>
        <taxon>Actinomycetota</taxon>
        <taxon>Actinomycetes</taxon>
        <taxon>Kitasatosporales</taxon>
        <taxon>Streptomycetaceae</taxon>
        <taxon>Actinacidiphila</taxon>
    </lineage>
</organism>